<sequence>MMRSMYSGVAGLKAHQTKMDVIGNNIANVNTVGFKSSSVTFSDVLYQTTQSASGPNPETGAAGKNAKQIGLGSVVNGIAANVSVAGGTQTTDNPFDIMINGDGFFIVNQGGTNYFTKAGAFKIDAAGTLCTSAGATVMGWQATADGTGITKDTVSALNVMSADKMFAEPEATGAALVTGNIDTKDKQASGTGAGLPVSYSVYDNKGDKYTVKLLFKESGTSGTYNVSVGDVMDSEGQSLFSRYDDTAKKYVAKSPQPVINFGASAFSTTDAGIDPETGAVTSMTTGTAIGLVFDQATGKFKSMGTATDGIAKLTINTGVTGLFNDIDVDFSQMTNFASGGTSTAAANRGDKEGKKAGKQVGEMQSIRVDGSGKIIGSYSNGTSKYLGQLALAEFANPSGLEAVGGNLFAETKNSGEFDGIGVDPSSGSSSLTTGALEMSNVDLSAQFTDMIVTQRGFQANSRIITTTDTMLEELINLKR</sequence>
<protein>
    <recommendedName>
        <fullName evidence="4">Flagellar hook protein FlgE</fullName>
    </recommendedName>
</protein>
<dbReference type="InterPro" id="IPR010930">
    <property type="entry name" value="Flg_bb/hook_C_dom"/>
</dbReference>
<dbReference type="Pfam" id="PF00460">
    <property type="entry name" value="Flg_bb_rod"/>
    <property type="match status" value="1"/>
</dbReference>
<comment type="subcellular location">
    <subcellularLocation>
        <location evidence="1 4">Bacterial flagellum basal body</location>
    </subcellularLocation>
</comment>
<dbReference type="RefSeq" id="WP_092474845.1">
    <property type="nucleotide sequence ID" value="NZ_FOHN01000001.1"/>
</dbReference>
<dbReference type="InterPro" id="IPR037925">
    <property type="entry name" value="FlgE/F/G-like"/>
</dbReference>
<feature type="domain" description="Flagellar basal body rod protein N-terminal" evidence="5">
    <location>
        <begin position="5"/>
        <end position="35"/>
    </location>
</feature>
<comment type="similarity">
    <text evidence="2 4">Belongs to the flagella basal body rod proteins family.</text>
</comment>
<evidence type="ECO:0000313" key="9">
    <source>
        <dbReference type="Proteomes" id="UP000199800"/>
    </source>
</evidence>
<evidence type="ECO:0000259" key="7">
    <source>
        <dbReference type="Pfam" id="PF22692"/>
    </source>
</evidence>
<dbReference type="InterPro" id="IPR001444">
    <property type="entry name" value="Flag_bb_rod_N"/>
</dbReference>
<dbReference type="AlphaFoldDB" id="A0A1H9Y277"/>
<dbReference type="InterPro" id="IPR019776">
    <property type="entry name" value="Flagellar_basal_body_rod_CS"/>
</dbReference>
<keyword evidence="8" id="KW-0282">Flagellum</keyword>
<dbReference type="InterPro" id="IPR020013">
    <property type="entry name" value="Flagellar_FlgE/F/G"/>
</dbReference>
<evidence type="ECO:0000313" key="8">
    <source>
        <dbReference type="EMBL" id="SES62811.1"/>
    </source>
</evidence>
<dbReference type="NCBIfam" id="TIGR03506">
    <property type="entry name" value="FlgEFG_subfam"/>
    <property type="match status" value="1"/>
</dbReference>
<reference evidence="8 9" key="1">
    <citation type="submission" date="2016-10" db="EMBL/GenBank/DDBJ databases">
        <authorList>
            <person name="de Groot N.N."/>
        </authorList>
    </citation>
    <scope>NUCLEOTIDE SEQUENCE [LARGE SCALE GENOMIC DNA]</scope>
    <source>
        <strain evidence="8 9">DSM 1801</strain>
    </source>
</reference>
<dbReference type="Pfam" id="PF22692">
    <property type="entry name" value="LlgE_F_G_D1"/>
    <property type="match status" value="1"/>
</dbReference>
<dbReference type="Pfam" id="PF06429">
    <property type="entry name" value="Flg_bbr_C"/>
    <property type="match status" value="1"/>
</dbReference>
<feature type="domain" description="Flagellar basal-body/hook protein C-terminal" evidence="6">
    <location>
        <begin position="433"/>
        <end position="477"/>
    </location>
</feature>
<dbReference type="PANTHER" id="PTHR30435:SF1">
    <property type="entry name" value="FLAGELLAR HOOK PROTEIN FLGE"/>
    <property type="match status" value="1"/>
</dbReference>
<dbReference type="GO" id="GO:0005829">
    <property type="term" value="C:cytosol"/>
    <property type="evidence" value="ECO:0007669"/>
    <property type="project" value="TreeGrafter"/>
</dbReference>
<keyword evidence="8" id="KW-0969">Cilium</keyword>
<dbReference type="PANTHER" id="PTHR30435">
    <property type="entry name" value="FLAGELLAR PROTEIN"/>
    <property type="match status" value="1"/>
</dbReference>
<proteinExistence type="inferred from homology"/>
<evidence type="ECO:0000256" key="2">
    <source>
        <dbReference type="ARBA" id="ARBA00009677"/>
    </source>
</evidence>
<feature type="domain" description="Flagellar hook protein FlgE/F/G-like D1" evidence="7">
    <location>
        <begin position="98"/>
        <end position="139"/>
    </location>
</feature>
<organism evidence="8 9">
    <name type="scientific">[Clostridium] polysaccharolyticum</name>
    <dbReference type="NCBI Taxonomy" id="29364"/>
    <lineage>
        <taxon>Bacteria</taxon>
        <taxon>Bacillati</taxon>
        <taxon>Bacillota</taxon>
        <taxon>Clostridia</taxon>
        <taxon>Lachnospirales</taxon>
        <taxon>Lachnospiraceae</taxon>
    </lineage>
</organism>
<dbReference type="GO" id="GO:0071978">
    <property type="term" value="P:bacterial-type flagellum-dependent swarming motility"/>
    <property type="evidence" value="ECO:0007669"/>
    <property type="project" value="TreeGrafter"/>
</dbReference>
<evidence type="ECO:0000259" key="5">
    <source>
        <dbReference type="Pfam" id="PF00460"/>
    </source>
</evidence>
<accession>A0A1H9Y277</accession>
<keyword evidence="8" id="KW-0966">Cell projection</keyword>
<name>A0A1H9Y277_9FIRM</name>
<dbReference type="SUPFAM" id="SSF117143">
    <property type="entry name" value="Flagellar hook protein flgE"/>
    <property type="match status" value="1"/>
</dbReference>
<gene>
    <name evidence="8" type="ORF">SAMN04487772_10183</name>
</gene>
<dbReference type="GO" id="GO:0009425">
    <property type="term" value="C:bacterial-type flagellum basal body"/>
    <property type="evidence" value="ECO:0007669"/>
    <property type="project" value="UniProtKB-SubCell"/>
</dbReference>
<dbReference type="GO" id="GO:0009424">
    <property type="term" value="C:bacterial-type flagellum hook"/>
    <property type="evidence" value="ECO:0007669"/>
    <property type="project" value="TreeGrafter"/>
</dbReference>
<keyword evidence="9" id="KW-1185">Reference proteome</keyword>
<keyword evidence="3 4" id="KW-0975">Bacterial flagellum</keyword>
<evidence type="ECO:0000256" key="1">
    <source>
        <dbReference type="ARBA" id="ARBA00004117"/>
    </source>
</evidence>
<evidence type="ECO:0000259" key="6">
    <source>
        <dbReference type="Pfam" id="PF06429"/>
    </source>
</evidence>
<dbReference type="PROSITE" id="PS00588">
    <property type="entry name" value="FLAGELLA_BB_ROD"/>
    <property type="match status" value="1"/>
</dbReference>
<dbReference type="STRING" id="29364.SAMN04487772_10183"/>
<evidence type="ECO:0000256" key="3">
    <source>
        <dbReference type="ARBA" id="ARBA00023143"/>
    </source>
</evidence>
<evidence type="ECO:0000256" key="4">
    <source>
        <dbReference type="RuleBase" id="RU362116"/>
    </source>
</evidence>
<dbReference type="Proteomes" id="UP000199800">
    <property type="component" value="Unassembled WGS sequence"/>
</dbReference>
<dbReference type="InterPro" id="IPR053967">
    <property type="entry name" value="LlgE_F_G-like_D1"/>
</dbReference>
<comment type="function">
    <text evidence="4">A flexible structure which links the flagellar filament to the drive apparatus in the basal body.</text>
</comment>
<dbReference type="EMBL" id="FOHN01000001">
    <property type="protein sequence ID" value="SES62811.1"/>
    <property type="molecule type" value="Genomic_DNA"/>
</dbReference>
<dbReference type="OrthoDB" id="9804559at2"/>